<feature type="transmembrane region" description="Helical" evidence="1">
    <location>
        <begin position="342"/>
        <end position="365"/>
    </location>
</feature>
<evidence type="ECO:0000256" key="1">
    <source>
        <dbReference type="SAM" id="Phobius"/>
    </source>
</evidence>
<keyword evidence="1" id="KW-0472">Membrane</keyword>
<dbReference type="PANTHER" id="PTHR37826">
    <property type="entry name" value="FLOTILLIN BAND_7_5 DOMAIN PROTEIN"/>
    <property type="match status" value="1"/>
</dbReference>
<protein>
    <submittedName>
        <fullName evidence="2">Zinc finger domain-containing protein, LSD1 subclass</fullName>
    </submittedName>
</protein>
<name>A0A1I2HXQ5_9BACT</name>
<dbReference type="RefSeq" id="WP_096333926.1">
    <property type="nucleotide sequence ID" value="NZ_FOMX01000050.1"/>
</dbReference>
<dbReference type="STRING" id="54.SAMN02745121_08296"/>
<sequence>MAERDPETTVALGEGKLTFPCEQCGSALEYSPGSDNLRCNHCGHTQAIGGEKAVLEHDFEDMLQRIARAPASTLGGHSIQCEGCGAQAMLAGQAGRCAFCGAPVVMDVKELGEIVPPESLLPFGIDGPKAREAFQQWVRKLWFAPNDLKRLAQVHGVDGVYLPYWTYDSQTTTRYKGLRGDHYYVTESYTDAQGNRQTRQVQKTRWRPASGTVHVGFDDVLVCASPSLPRPLIEKLEPWDLHNLRGFEAGYLSGFIAERYRIGLQEGFQIADERMQPEIRSAIRSDIGGDVQQILSMSVRHESVKCKHVLLPLWISSFRYKEKVFRFIVNARTGEVAGERPWSVVKIVLTVLTVAAVIAAIVVIAKSR</sequence>
<evidence type="ECO:0000313" key="2">
    <source>
        <dbReference type="EMBL" id="SFF34652.1"/>
    </source>
</evidence>
<dbReference type="AlphaFoldDB" id="A0A1I2HXQ5"/>
<dbReference type="PANTHER" id="PTHR37826:SF3">
    <property type="entry name" value="J DOMAIN-CONTAINING PROTEIN"/>
    <property type="match status" value="1"/>
</dbReference>
<proteinExistence type="predicted"/>
<accession>A0A1I2HXQ5</accession>
<dbReference type="OrthoDB" id="3182597at2"/>
<reference evidence="3" key="1">
    <citation type="submission" date="2016-10" db="EMBL/GenBank/DDBJ databases">
        <authorList>
            <person name="Varghese N."/>
            <person name="Submissions S."/>
        </authorList>
    </citation>
    <scope>NUCLEOTIDE SEQUENCE [LARGE SCALE GENOMIC DNA]</scope>
    <source>
        <strain evidence="3">ATCC 25963</strain>
    </source>
</reference>
<keyword evidence="1" id="KW-0812">Transmembrane</keyword>
<keyword evidence="3" id="KW-1185">Reference proteome</keyword>
<dbReference type="EMBL" id="FOMX01000050">
    <property type="protein sequence ID" value="SFF34652.1"/>
    <property type="molecule type" value="Genomic_DNA"/>
</dbReference>
<organism evidence="2 3">
    <name type="scientific">Nannocystis exedens</name>
    <dbReference type="NCBI Taxonomy" id="54"/>
    <lineage>
        <taxon>Bacteria</taxon>
        <taxon>Pseudomonadati</taxon>
        <taxon>Myxococcota</taxon>
        <taxon>Polyangia</taxon>
        <taxon>Nannocystales</taxon>
        <taxon>Nannocystaceae</taxon>
        <taxon>Nannocystis</taxon>
    </lineage>
</organism>
<keyword evidence="1" id="KW-1133">Transmembrane helix</keyword>
<dbReference type="Proteomes" id="UP000199400">
    <property type="component" value="Unassembled WGS sequence"/>
</dbReference>
<gene>
    <name evidence="2" type="ORF">SAMN02745121_08296</name>
</gene>
<evidence type="ECO:0000313" key="3">
    <source>
        <dbReference type="Proteomes" id="UP000199400"/>
    </source>
</evidence>